<dbReference type="SUPFAM" id="SSF54637">
    <property type="entry name" value="Thioesterase/thiol ester dehydrase-isomerase"/>
    <property type="match status" value="1"/>
</dbReference>
<evidence type="ECO:0000313" key="2">
    <source>
        <dbReference type="Proteomes" id="UP000198648"/>
    </source>
</evidence>
<dbReference type="InterPro" id="IPR029069">
    <property type="entry name" value="HotDog_dom_sf"/>
</dbReference>
<reference evidence="1 2" key="1">
    <citation type="submission" date="2016-10" db="EMBL/GenBank/DDBJ databases">
        <authorList>
            <person name="de Groot N.N."/>
        </authorList>
    </citation>
    <scope>NUCLEOTIDE SEQUENCE [LARGE SCALE GENOMIC DNA]</scope>
    <source>
        <strain evidence="1 2">DSM 27078</strain>
    </source>
</reference>
<protein>
    <recommendedName>
        <fullName evidence="3">Acyl-coenzyme A thioesterase PaaI, contains HGG motif</fullName>
    </recommendedName>
</protein>
<dbReference type="InterPro" id="IPR027961">
    <property type="entry name" value="DUF4442"/>
</dbReference>
<sequence length="171" mass="20226">MYDKLFTLLNRYFKKATLFRVMFNISPMYKRSCGKIIFVSEDLHIVKIKIPLSYKNKNYVGSIFGGSLFSATDPIYMIQLMQILGKEYVVWDKKTDIKFKRPAYENAFATFEFTNLEIEEIITKVQEENEIDFTKILHITDKNGTIFTELDKTLYISTKTFYKQKRSLKSK</sequence>
<dbReference type="RefSeq" id="WP_091465402.1">
    <property type="nucleotide sequence ID" value="NZ_FOEI01000001.1"/>
</dbReference>
<dbReference type="Gene3D" id="3.10.129.10">
    <property type="entry name" value="Hotdog Thioesterase"/>
    <property type="match status" value="1"/>
</dbReference>
<evidence type="ECO:0008006" key="3">
    <source>
        <dbReference type="Google" id="ProtNLM"/>
    </source>
</evidence>
<name>A0A1H8ZLY8_9FLAO</name>
<dbReference type="Pfam" id="PF14539">
    <property type="entry name" value="DUF4442"/>
    <property type="match status" value="1"/>
</dbReference>
<evidence type="ECO:0000313" key="1">
    <source>
        <dbReference type="EMBL" id="SEP65549.1"/>
    </source>
</evidence>
<accession>A0A1H8ZLY8</accession>
<dbReference type="OrthoDB" id="9814774at2"/>
<proteinExistence type="predicted"/>
<organism evidence="1 2">
    <name type="scientific">Flavobacterium urocaniciphilum</name>
    <dbReference type="NCBI Taxonomy" id="1299341"/>
    <lineage>
        <taxon>Bacteria</taxon>
        <taxon>Pseudomonadati</taxon>
        <taxon>Bacteroidota</taxon>
        <taxon>Flavobacteriia</taxon>
        <taxon>Flavobacteriales</taxon>
        <taxon>Flavobacteriaceae</taxon>
        <taxon>Flavobacterium</taxon>
    </lineage>
</organism>
<keyword evidence="2" id="KW-1185">Reference proteome</keyword>
<dbReference type="Proteomes" id="UP000198648">
    <property type="component" value="Unassembled WGS sequence"/>
</dbReference>
<dbReference type="EMBL" id="FOEI01000001">
    <property type="protein sequence ID" value="SEP65549.1"/>
    <property type="molecule type" value="Genomic_DNA"/>
</dbReference>
<gene>
    <name evidence="1" type="ORF">SAMN05444005_101795</name>
</gene>
<dbReference type="STRING" id="1299341.SAMN05444005_101795"/>
<dbReference type="AlphaFoldDB" id="A0A1H8ZLY8"/>